<feature type="active site" description="Nucleophile" evidence="1">
    <location>
        <position position="404"/>
    </location>
</feature>
<dbReference type="GO" id="GO:0005886">
    <property type="term" value="C:plasma membrane"/>
    <property type="evidence" value="ECO:0007669"/>
    <property type="project" value="TreeGrafter"/>
</dbReference>
<dbReference type="InterPro" id="IPR043137">
    <property type="entry name" value="GGT_ssub_C"/>
</dbReference>
<gene>
    <name evidence="4" type="ORF">BDV96DRAFT_574323</name>
</gene>
<dbReference type="InterPro" id="IPR029055">
    <property type="entry name" value="Ntn_hydrolases_N"/>
</dbReference>
<dbReference type="Proteomes" id="UP000799770">
    <property type="component" value="Unassembled WGS sequence"/>
</dbReference>
<feature type="binding site" evidence="2">
    <location>
        <begin position="422"/>
        <end position="424"/>
    </location>
    <ligand>
        <name>L-glutamate</name>
        <dbReference type="ChEBI" id="CHEBI:29985"/>
    </ligand>
</feature>
<dbReference type="NCBIfam" id="TIGR00066">
    <property type="entry name" value="g_glut_trans"/>
    <property type="match status" value="1"/>
</dbReference>
<comment type="function">
    <text evidence="3">Cleaves the gamma-glutamyl peptide bond of glutathione and glutathione conjugates.</text>
</comment>
<name>A0A6A5Z858_9PLEO</name>
<dbReference type="EC" id="2.3.2.2" evidence="3"/>
<dbReference type="PANTHER" id="PTHR11686:SF62">
    <property type="entry name" value="GLUTATHIONE HYDROLASE"/>
    <property type="match status" value="1"/>
</dbReference>
<evidence type="ECO:0000313" key="4">
    <source>
        <dbReference type="EMBL" id="KAF2115699.1"/>
    </source>
</evidence>
<dbReference type="SUPFAM" id="SSF56235">
    <property type="entry name" value="N-terminal nucleophile aminohydrolases (Ntn hydrolases)"/>
    <property type="match status" value="1"/>
</dbReference>
<sequence length="594" mass="63626">MSIMKILRKPGVTSSICRWAVPASAAFLVAVFLGFSMSGLTSIGFPATFGNTRATSNETLGAVASAGDLCSRIGTSTIQHGGNAVDAALATEVCLGVTHMWIAGLGGGGYAIVRDSAGKTECVDFRESAPAASDRDMYNSNPNASTVGGLASGIPGELRGLEYIHKKYGKLSWKSIIEPALDVARNGFTINALLYSAMTDAIKDNGGENFFVNNADWAEIFAPNGTMLGIGNTVKMKDYADLLELVAINGADAFYTGPIAAKIAKAVQNSGGIITTKDLGTYKIKASTPLEIAYGDYKIRGCHSTSGGTIVLSTMNTFQQFSARDDFQNMNLTLHRLIEAMRFGYAMRATLGDPDFNRGQAASEFNFIQTSTAETIRKMISDYHTLPIEAYNPDKLDIIHNYGTSHLSAADASGMAISLTSTPNLHFGSRLMIPGLGLVMNNEMDDFSVPNRSNHFGYIPTESNYIAPFKRPLSSMAPVIVDHIFNNSFYIATGGAGGSHIISGVEQTLWRLLDLRLSAKQAVNASRFHDQLIPNVLNLEDTWGNGTYDFLMKLGHDIEWGNAGVDLHVVMMLSNGTFEAAAESRLEGSGGFAV</sequence>
<dbReference type="AlphaFoldDB" id="A0A6A5Z858"/>
<proteinExistence type="predicted"/>
<dbReference type="InterPro" id="IPR000101">
    <property type="entry name" value="GGT_peptidase"/>
</dbReference>
<dbReference type="PANTHER" id="PTHR11686">
    <property type="entry name" value="GAMMA GLUTAMYL TRANSPEPTIDASE"/>
    <property type="match status" value="1"/>
</dbReference>
<dbReference type="EC" id="3.4.19.13" evidence="3"/>
<feature type="binding site" evidence="2">
    <location>
        <position position="498"/>
    </location>
    <ligand>
        <name>L-glutamate</name>
        <dbReference type="ChEBI" id="CHEBI:29985"/>
    </ligand>
</feature>
<dbReference type="Gene3D" id="3.60.20.40">
    <property type="match status" value="1"/>
</dbReference>
<keyword evidence="5" id="KW-1185">Reference proteome</keyword>
<dbReference type="OrthoDB" id="1081007at2759"/>
<dbReference type="PRINTS" id="PR01210">
    <property type="entry name" value="GGTRANSPTASE"/>
</dbReference>
<dbReference type="UniPathway" id="UPA00204"/>
<dbReference type="Gene3D" id="1.10.246.130">
    <property type="match status" value="1"/>
</dbReference>
<comment type="catalytic activity">
    <reaction evidence="3">
        <text>an S-substituted glutathione + H2O = an S-substituted L-cysteinylglycine + L-glutamate</text>
        <dbReference type="Rhea" id="RHEA:59468"/>
        <dbReference type="ChEBI" id="CHEBI:15377"/>
        <dbReference type="ChEBI" id="CHEBI:29985"/>
        <dbReference type="ChEBI" id="CHEBI:90779"/>
        <dbReference type="ChEBI" id="CHEBI:143103"/>
        <dbReference type="EC" id="3.4.19.13"/>
    </reaction>
</comment>
<dbReference type="Pfam" id="PF01019">
    <property type="entry name" value="G_glu_transpept"/>
    <property type="match status" value="1"/>
</dbReference>
<dbReference type="GO" id="GO:0006751">
    <property type="term" value="P:glutathione catabolic process"/>
    <property type="evidence" value="ECO:0007669"/>
    <property type="project" value="UniProtKB-UniRule"/>
</dbReference>
<keyword evidence="3" id="KW-0378">Hydrolase</keyword>
<reference evidence="4" key="1">
    <citation type="journal article" date="2020" name="Stud. Mycol.">
        <title>101 Dothideomycetes genomes: a test case for predicting lifestyles and emergence of pathogens.</title>
        <authorList>
            <person name="Haridas S."/>
            <person name="Albert R."/>
            <person name="Binder M."/>
            <person name="Bloem J."/>
            <person name="Labutti K."/>
            <person name="Salamov A."/>
            <person name="Andreopoulos B."/>
            <person name="Baker S."/>
            <person name="Barry K."/>
            <person name="Bills G."/>
            <person name="Bluhm B."/>
            <person name="Cannon C."/>
            <person name="Castanera R."/>
            <person name="Culley D."/>
            <person name="Daum C."/>
            <person name="Ezra D."/>
            <person name="Gonzalez J."/>
            <person name="Henrissat B."/>
            <person name="Kuo A."/>
            <person name="Liang C."/>
            <person name="Lipzen A."/>
            <person name="Lutzoni F."/>
            <person name="Magnuson J."/>
            <person name="Mondo S."/>
            <person name="Nolan M."/>
            <person name="Ohm R."/>
            <person name="Pangilinan J."/>
            <person name="Park H.-J."/>
            <person name="Ramirez L."/>
            <person name="Alfaro M."/>
            <person name="Sun H."/>
            <person name="Tritt A."/>
            <person name="Yoshinaga Y."/>
            <person name="Zwiers L.-H."/>
            <person name="Turgeon B."/>
            <person name="Goodwin S."/>
            <person name="Spatafora J."/>
            <person name="Crous P."/>
            <person name="Grigoriev I."/>
        </authorList>
    </citation>
    <scope>NUCLEOTIDE SEQUENCE</scope>
    <source>
        <strain evidence="4">CBS 627.86</strain>
    </source>
</reference>
<evidence type="ECO:0000256" key="2">
    <source>
        <dbReference type="PIRSR" id="PIRSR600101-2"/>
    </source>
</evidence>
<dbReference type="GO" id="GO:0036374">
    <property type="term" value="F:glutathione hydrolase activity"/>
    <property type="evidence" value="ECO:0007669"/>
    <property type="project" value="UniProtKB-UniRule"/>
</dbReference>
<comment type="pathway">
    <text evidence="3">Sulfur metabolism; glutathione metabolism.</text>
</comment>
<keyword evidence="3" id="KW-0808">Transferase</keyword>
<keyword evidence="3" id="KW-0012">Acyltransferase</keyword>
<feature type="binding site" evidence="2">
    <location>
        <begin position="474"/>
        <end position="475"/>
    </location>
    <ligand>
        <name>L-glutamate</name>
        <dbReference type="ChEBI" id="CHEBI:29985"/>
    </ligand>
</feature>
<feature type="binding site" evidence="2">
    <location>
        <position position="126"/>
    </location>
    <ligand>
        <name>L-glutamate</name>
        <dbReference type="ChEBI" id="CHEBI:29985"/>
    </ligand>
</feature>
<comment type="catalytic activity">
    <reaction evidence="3">
        <text>glutathione + H2O = L-cysteinylglycine + L-glutamate</text>
        <dbReference type="Rhea" id="RHEA:28807"/>
        <dbReference type="ChEBI" id="CHEBI:15377"/>
        <dbReference type="ChEBI" id="CHEBI:29985"/>
        <dbReference type="ChEBI" id="CHEBI:57925"/>
        <dbReference type="ChEBI" id="CHEBI:61694"/>
        <dbReference type="EC" id="3.4.19.13"/>
    </reaction>
</comment>
<protein>
    <recommendedName>
        <fullName evidence="3">Glutathione hydrolase</fullName>
        <ecNumber evidence="3">2.3.2.2</ecNumber>
        <ecNumber evidence="3">3.4.19.13</ecNumber>
    </recommendedName>
    <alternativeName>
        <fullName evidence="3">Gamma-glutamyltransferase</fullName>
    </alternativeName>
    <alternativeName>
        <fullName evidence="3">Gamma-glutamyltranspeptidase</fullName>
    </alternativeName>
</protein>
<comment type="catalytic activity">
    <reaction evidence="3">
        <text>an N-terminal (5-L-glutamyl)-[peptide] + an alpha-amino acid = 5-L-glutamyl amino acid + an N-terminal L-alpha-aminoacyl-[peptide]</text>
        <dbReference type="Rhea" id="RHEA:23904"/>
        <dbReference type="Rhea" id="RHEA-COMP:9780"/>
        <dbReference type="Rhea" id="RHEA-COMP:9795"/>
        <dbReference type="ChEBI" id="CHEBI:77644"/>
        <dbReference type="ChEBI" id="CHEBI:78597"/>
        <dbReference type="ChEBI" id="CHEBI:78599"/>
        <dbReference type="ChEBI" id="CHEBI:78608"/>
        <dbReference type="EC" id="2.3.2.2"/>
    </reaction>
</comment>
<feature type="binding site" evidence="2">
    <location>
        <position position="446"/>
    </location>
    <ligand>
        <name>L-glutamate</name>
        <dbReference type="ChEBI" id="CHEBI:29985"/>
    </ligand>
</feature>
<dbReference type="GO" id="GO:0103068">
    <property type="term" value="F:leukotriene C4 gamma-glutamyl transferase activity"/>
    <property type="evidence" value="ECO:0007669"/>
    <property type="project" value="UniProtKB-EC"/>
</dbReference>
<evidence type="ECO:0000256" key="1">
    <source>
        <dbReference type="PIRSR" id="PIRSR600101-1"/>
    </source>
</evidence>
<accession>A0A6A5Z858</accession>
<dbReference type="EMBL" id="ML977322">
    <property type="protein sequence ID" value="KAF2115699.1"/>
    <property type="molecule type" value="Genomic_DNA"/>
</dbReference>
<dbReference type="InterPro" id="IPR043138">
    <property type="entry name" value="GGT_lsub"/>
</dbReference>
<evidence type="ECO:0000256" key="3">
    <source>
        <dbReference type="RuleBase" id="RU368068"/>
    </source>
</evidence>
<organism evidence="4 5">
    <name type="scientific">Lophiotrema nucula</name>
    <dbReference type="NCBI Taxonomy" id="690887"/>
    <lineage>
        <taxon>Eukaryota</taxon>
        <taxon>Fungi</taxon>
        <taxon>Dikarya</taxon>
        <taxon>Ascomycota</taxon>
        <taxon>Pezizomycotina</taxon>
        <taxon>Dothideomycetes</taxon>
        <taxon>Pleosporomycetidae</taxon>
        <taxon>Pleosporales</taxon>
        <taxon>Lophiotremataceae</taxon>
        <taxon>Lophiotrema</taxon>
    </lineage>
</organism>
<evidence type="ECO:0000313" key="5">
    <source>
        <dbReference type="Proteomes" id="UP000799770"/>
    </source>
</evidence>